<evidence type="ECO:0000256" key="2">
    <source>
        <dbReference type="ARBA" id="ARBA00006706"/>
    </source>
</evidence>
<comment type="caution">
    <text evidence="7">The sequence shown here is derived from an EMBL/GenBank/DDBJ whole genome shotgun (WGS) entry which is preliminary data.</text>
</comment>
<dbReference type="PANTHER" id="PTHR12001">
    <property type="entry name" value="GERANYLGERANYL PYROPHOSPHATE SYNTHASE"/>
    <property type="match status" value="1"/>
</dbReference>
<dbReference type="GO" id="GO:0004659">
    <property type="term" value="F:prenyltransferase activity"/>
    <property type="evidence" value="ECO:0007669"/>
    <property type="project" value="InterPro"/>
</dbReference>
<dbReference type="CDD" id="cd00685">
    <property type="entry name" value="Trans_IPPS_HT"/>
    <property type="match status" value="1"/>
</dbReference>
<comment type="similarity">
    <text evidence="2 6">Belongs to the FPP/GGPP synthase family.</text>
</comment>
<evidence type="ECO:0000256" key="4">
    <source>
        <dbReference type="ARBA" id="ARBA00022723"/>
    </source>
</evidence>
<sequence length="344" mass="37844">MRNSWEVLNLKLLEAIKQCCVRVDEYIWSLFPEEARPKELYDASRHLIKAGGKRLRPFLVIQSCIAVGGDVDAAIPAAASVELIHNFTLVHDDIMDRDEFRRGVPTVHTVWGVPTAILAGDLLFSKAFEAILKCADNPSVPPARVVEAGRRLAEAVSTIAEGQALDMRMSGRLREEMVSEEEYMEMIYKKTAALFKVSCEVGAIIGGGSDWQVAALSSYGENIGIAFQMLDDILGVTADEKVLGKPVGSDLREGKCTLIMIHALKNASSSQREMIMKVYGKSEISVDELNAVVKVLEDLGSISYVRELANRHVALAKDSISILPESDAKSLLMELADFVISRKY</sequence>
<dbReference type="GO" id="GO:0008299">
    <property type="term" value="P:isoprenoid biosynthetic process"/>
    <property type="evidence" value="ECO:0007669"/>
    <property type="project" value="InterPro"/>
</dbReference>
<dbReference type="GO" id="GO:0046872">
    <property type="term" value="F:metal ion binding"/>
    <property type="evidence" value="ECO:0007669"/>
    <property type="project" value="UniProtKB-KW"/>
</dbReference>
<evidence type="ECO:0000256" key="3">
    <source>
        <dbReference type="ARBA" id="ARBA00022679"/>
    </source>
</evidence>
<evidence type="ECO:0000256" key="5">
    <source>
        <dbReference type="ARBA" id="ARBA00022842"/>
    </source>
</evidence>
<dbReference type="InterPro" id="IPR008949">
    <property type="entry name" value="Isoprenoid_synthase_dom_sf"/>
</dbReference>
<dbReference type="InterPro" id="IPR033749">
    <property type="entry name" value="Polyprenyl_synt_CS"/>
</dbReference>
<evidence type="ECO:0000256" key="6">
    <source>
        <dbReference type="RuleBase" id="RU004466"/>
    </source>
</evidence>
<dbReference type="PROSITE" id="PS00723">
    <property type="entry name" value="POLYPRENYL_SYNTHASE_1"/>
    <property type="match status" value="1"/>
</dbReference>
<reference evidence="7 8" key="1">
    <citation type="submission" date="2018-06" db="EMBL/GenBank/DDBJ databases">
        <title>Extensive metabolic versatility and redundancy in microbially diverse, dynamic hydrothermal sediments.</title>
        <authorList>
            <person name="Dombrowski N."/>
            <person name="Teske A."/>
            <person name="Baker B.J."/>
        </authorList>
    </citation>
    <scope>NUCLEOTIDE SEQUENCE [LARGE SCALE GENOMIC DNA]</scope>
    <source>
        <strain evidence="7">B29_G17</strain>
    </source>
</reference>
<accession>A0A497EX90</accession>
<dbReference type="InterPro" id="IPR000092">
    <property type="entry name" value="Polyprenyl_synt"/>
</dbReference>
<keyword evidence="4" id="KW-0479">Metal-binding</keyword>
<comment type="cofactor">
    <cofactor evidence="1">
        <name>Mg(2+)</name>
        <dbReference type="ChEBI" id="CHEBI:18420"/>
    </cofactor>
</comment>
<dbReference type="EMBL" id="QMQZ01000040">
    <property type="protein sequence ID" value="RLE51642.1"/>
    <property type="molecule type" value="Genomic_DNA"/>
</dbReference>
<name>A0A497EX90_9CREN</name>
<dbReference type="PROSITE" id="PS00444">
    <property type="entry name" value="POLYPRENYL_SYNTHASE_2"/>
    <property type="match status" value="1"/>
</dbReference>
<keyword evidence="3 6" id="KW-0808">Transferase</keyword>
<dbReference type="Gene3D" id="1.10.600.10">
    <property type="entry name" value="Farnesyl Diphosphate Synthase"/>
    <property type="match status" value="1"/>
</dbReference>
<proteinExistence type="inferred from homology"/>
<dbReference type="SFLD" id="SFLDS00005">
    <property type="entry name" value="Isoprenoid_Synthase_Type_I"/>
    <property type="match status" value="1"/>
</dbReference>
<dbReference type="Pfam" id="PF00348">
    <property type="entry name" value="polyprenyl_synt"/>
    <property type="match status" value="1"/>
</dbReference>
<evidence type="ECO:0000256" key="1">
    <source>
        <dbReference type="ARBA" id="ARBA00001946"/>
    </source>
</evidence>
<dbReference type="SUPFAM" id="SSF48576">
    <property type="entry name" value="Terpenoid synthases"/>
    <property type="match status" value="1"/>
</dbReference>
<dbReference type="Proteomes" id="UP000268446">
    <property type="component" value="Unassembled WGS sequence"/>
</dbReference>
<dbReference type="AlphaFoldDB" id="A0A497EX90"/>
<evidence type="ECO:0000313" key="7">
    <source>
        <dbReference type="EMBL" id="RLE51642.1"/>
    </source>
</evidence>
<dbReference type="PANTHER" id="PTHR12001:SF85">
    <property type="entry name" value="SHORT CHAIN ISOPRENYL DIPHOSPHATE SYNTHASE"/>
    <property type="match status" value="1"/>
</dbReference>
<dbReference type="SFLD" id="SFLDG01017">
    <property type="entry name" value="Polyprenyl_Transferase_Like"/>
    <property type="match status" value="1"/>
</dbReference>
<evidence type="ECO:0000313" key="8">
    <source>
        <dbReference type="Proteomes" id="UP000268446"/>
    </source>
</evidence>
<organism evidence="7 8">
    <name type="scientific">Thermoproteota archaeon</name>
    <dbReference type="NCBI Taxonomy" id="2056631"/>
    <lineage>
        <taxon>Archaea</taxon>
        <taxon>Thermoproteota</taxon>
    </lineage>
</organism>
<gene>
    <name evidence="7" type="ORF">DRJ20_01715</name>
</gene>
<protein>
    <submittedName>
        <fullName evidence="7">Polyprenyl synthetase family protein</fullName>
    </submittedName>
</protein>
<keyword evidence="5" id="KW-0460">Magnesium</keyword>